<dbReference type="PANTHER" id="PTHR43792:SF8">
    <property type="entry name" value="[RIBOSOMAL PROTEIN US5]-ALANINE N-ACETYLTRANSFERASE"/>
    <property type="match status" value="1"/>
</dbReference>
<dbReference type="RefSeq" id="WP_159762630.1">
    <property type="nucleotide sequence ID" value="NZ_WUUT01000001.1"/>
</dbReference>
<dbReference type="InterPro" id="IPR000182">
    <property type="entry name" value="GNAT_dom"/>
</dbReference>
<dbReference type="InterPro" id="IPR016181">
    <property type="entry name" value="Acyl_CoA_acyltransferase"/>
</dbReference>
<keyword evidence="6" id="KW-1185">Reference proteome</keyword>
<dbReference type="Pfam" id="PF13302">
    <property type="entry name" value="Acetyltransf_3"/>
    <property type="match status" value="1"/>
</dbReference>
<accession>A0A6B0SYP9</accession>
<dbReference type="SUPFAM" id="SSF55729">
    <property type="entry name" value="Acyl-CoA N-acyltransferases (Nat)"/>
    <property type="match status" value="1"/>
</dbReference>
<evidence type="ECO:0000256" key="1">
    <source>
        <dbReference type="ARBA" id="ARBA00022679"/>
    </source>
</evidence>
<organism evidence="5 6">
    <name type="scientific">Halovenus carboxidivorans</name>
    <dbReference type="NCBI Taxonomy" id="2692199"/>
    <lineage>
        <taxon>Archaea</taxon>
        <taxon>Methanobacteriati</taxon>
        <taxon>Methanobacteriota</taxon>
        <taxon>Stenosarchaea group</taxon>
        <taxon>Halobacteria</taxon>
        <taxon>Halobacteriales</taxon>
        <taxon>Haloarculaceae</taxon>
        <taxon>Halovenus</taxon>
    </lineage>
</organism>
<dbReference type="Proteomes" id="UP000466535">
    <property type="component" value="Unassembled WGS sequence"/>
</dbReference>
<dbReference type="Gene3D" id="3.40.630.30">
    <property type="match status" value="1"/>
</dbReference>
<comment type="similarity">
    <text evidence="3">Belongs to the acetyltransferase family. RimJ subfamily.</text>
</comment>
<dbReference type="OrthoDB" id="120213at2157"/>
<keyword evidence="1 5" id="KW-0808">Transferase</keyword>
<dbReference type="GO" id="GO:0016747">
    <property type="term" value="F:acyltransferase activity, transferring groups other than amino-acyl groups"/>
    <property type="evidence" value="ECO:0007669"/>
    <property type="project" value="InterPro"/>
</dbReference>
<evidence type="ECO:0000313" key="5">
    <source>
        <dbReference type="EMBL" id="MXR50505.1"/>
    </source>
</evidence>
<dbReference type="PANTHER" id="PTHR43792">
    <property type="entry name" value="GNAT FAMILY, PUTATIVE (AFU_ORTHOLOGUE AFUA_3G00765)-RELATED-RELATED"/>
    <property type="match status" value="1"/>
</dbReference>
<reference evidence="5 6" key="1">
    <citation type="submission" date="2019-12" db="EMBL/GenBank/DDBJ databases">
        <title>Isolation and characterization of three novel carbon monoxide-oxidizing members of Halobacteria from salione crusts and soils.</title>
        <authorList>
            <person name="Myers M.R."/>
            <person name="King G.M."/>
        </authorList>
    </citation>
    <scope>NUCLEOTIDE SEQUENCE [LARGE SCALE GENOMIC DNA]</scope>
    <source>
        <strain evidence="5 6">WSH3</strain>
    </source>
</reference>
<feature type="domain" description="N-acetyltransferase" evidence="4">
    <location>
        <begin position="12"/>
        <end position="168"/>
    </location>
</feature>
<proteinExistence type="inferred from homology"/>
<sequence length="180" mass="20113">MPGPTFIDGAQVTLRTIEEEDLPVLQRYVNDPEVWRGIGRSDPVNAEQEREFFEDVVCDDGSVQLLVCAEGEAVGTVGLDLDQRAVQSGELGYWIAPEHHNQGYGSDAAALLTEYGFSQRGCHRIEARVFEFNDASQALLESLGFREEGRRREATFIDGEYQDILRYGVLAEEWEAPDGV</sequence>
<evidence type="ECO:0000259" key="4">
    <source>
        <dbReference type="PROSITE" id="PS51186"/>
    </source>
</evidence>
<dbReference type="CDD" id="cd04301">
    <property type="entry name" value="NAT_SF"/>
    <property type="match status" value="1"/>
</dbReference>
<name>A0A6B0SYP9_9EURY</name>
<protein>
    <submittedName>
        <fullName evidence="5">GNAT family N-acetyltransferase</fullName>
    </submittedName>
</protein>
<dbReference type="PROSITE" id="PS51186">
    <property type="entry name" value="GNAT"/>
    <property type="match status" value="1"/>
</dbReference>
<keyword evidence="2" id="KW-0012">Acyltransferase</keyword>
<comment type="caution">
    <text evidence="5">The sequence shown here is derived from an EMBL/GenBank/DDBJ whole genome shotgun (WGS) entry which is preliminary data.</text>
</comment>
<dbReference type="AlphaFoldDB" id="A0A6B0SYP9"/>
<evidence type="ECO:0000256" key="2">
    <source>
        <dbReference type="ARBA" id="ARBA00023315"/>
    </source>
</evidence>
<gene>
    <name evidence="5" type="ORF">GRX03_02640</name>
</gene>
<evidence type="ECO:0000256" key="3">
    <source>
        <dbReference type="ARBA" id="ARBA00038502"/>
    </source>
</evidence>
<dbReference type="EMBL" id="WUUT01000001">
    <property type="protein sequence ID" value="MXR50505.1"/>
    <property type="molecule type" value="Genomic_DNA"/>
</dbReference>
<evidence type="ECO:0000313" key="6">
    <source>
        <dbReference type="Proteomes" id="UP000466535"/>
    </source>
</evidence>
<dbReference type="InterPro" id="IPR051531">
    <property type="entry name" value="N-acetyltransferase"/>
</dbReference>